<dbReference type="GO" id="GO:0046872">
    <property type="term" value="F:metal ion binding"/>
    <property type="evidence" value="ECO:0007669"/>
    <property type="project" value="UniProtKB-KW"/>
</dbReference>
<evidence type="ECO:0000256" key="9">
    <source>
        <dbReference type="ARBA" id="ARBA00022909"/>
    </source>
</evidence>
<dbReference type="InterPro" id="IPR000489">
    <property type="entry name" value="Pterin-binding_dom"/>
</dbReference>
<evidence type="ECO:0000256" key="6">
    <source>
        <dbReference type="ARBA" id="ARBA00022679"/>
    </source>
</evidence>
<accession>A0A0F9WJB9</accession>
<evidence type="ECO:0000256" key="8">
    <source>
        <dbReference type="ARBA" id="ARBA00022842"/>
    </source>
</evidence>
<dbReference type="GO" id="GO:0046656">
    <property type="term" value="P:folic acid biosynthetic process"/>
    <property type="evidence" value="ECO:0007669"/>
    <property type="project" value="UniProtKB-KW"/>
</dbReference>
<gene>
    <name evidence="11" type="ORF">LCGC14_0272680</name>
</gene>
<keyword evidence="8" id="KW-0460">Magnesium</keyword>
<proteinExistence type="predicted"/>
<dbReference type="PANTHER" id="PTHR20941:SF1">
    <property type="entry name" value="FOLIC ACID SYNTHESIS PROTEIN FOL1"/>
    <property type="match status" value="1"/>
</dbReference>
<dbReference type="GO" id="GO:0046654">
    <property type="term" value="P:tetrahydrofolate biosynthetic process"/>
    <property type="evidence" value="ECO:0007669"/>
    <property type="project" value="TreeGrafter"/>
</dbReference>
<evidence type="ECO:0000259" key="10">
    <source>
        <dbReference type="PROSITE" id="PS50972"/>
    </source>
</evidence>
<comment type="catalytic activity">
    <reaction evidence="1">
        <text>(7,8-dihydropterin-6-yl)methyl diphosphate + 4-aminobenzoate = 7,8-dihydropteroate + diphosphate</text>
        <dbReference type="Rhea" id="RHEA:19949"/>
        <dbReference type="ChEBI" id="CHEBI:17836"/>
        <dbReference type="ChEBI" id="CHEBI:17839"/>
        <dbReference type="ChEBI" id="CHEBI:33019"/>
        <dbReference type="ChEBI" id="CHEBI:72950"/>
        <dbReference type="EC" id="2.5.1.15"/>
    </reaction>
</comment>
<evidence type="ECO:0000256" key="7">
    <source>
        <dbReference type="ARBA" id="ARBA00022723"/>
    </source>
</evidence>
<evidence type="ECO:0000256" key="1">
    <source>
        <dbReference type="ARBA" id="ARBA00000012"/>
    </source>
</evidence>
<dbReference type="InterPro" id="IPR006390">
    <property type="entry name" value="DHP_synth_dom"/>
</dbReference>
<dbReference type="AlphaFoldDB" id="A0A0F9WJB9"/>
<feature type="domain" description="Pterin-binding" evidence="10">
    <location>
        <begin position="13"/>
        <end position="265"/>
    </location>
</feature>
<evidence type="ECO:0000256" key="3">
    <source>
        <dbReference type="ARBA" id="ARBA00004763"/>
    </source>
</evidence>
<dbReference type="InterPro" id="IPR011005">
    <property type="entry name" value="Dihydropteroate_synth-like_sf"/>
</dbReference>
<organism evidence="11">
    <name type="scientific">marine sediment metagenome</name>
    <dbReference type="NCBI Taxonomy" id="412755"/>
    <lineage>
        <taxon>unclassified sequences</taxon>
        <taxon>metagenomes</taxon>
        <taxon>ecological metagenomes</taxon>
    </lineage>
</organism>
<keyword evidence="9" id="KW-0289">Folate biosynthesis</keyword>
<comment type="subunit">
    <text evidence="4">Homodimer.</text>
</comment>
<dbReference type="PROSITE" id="PS00793">
    <property type="entry name" value="DHPS_2"/>
    <property type="match status" value="1"/>
</dbReference>
<dbReference type="PANTHER" id="PTHR20941">
    <property type="entry name" value="FOLATE SYNTHESIS PROTEINS"/>
    <property type="match status" value="1"/>
</dbReference>
<evidence type="ECO:0000256" key="2">
    <source>
        <dbReference type="ARBA" id="ARBA00001946"/>
    </source>
</evidence>
<dbReference type="Pfam" id="PF00809">
    <property type="entry name" value="Pterin_bind"/>
    <property type="match status" value="1"/>
</dbReference>
<dbReference type="InterPro" id="IPR045031">
    <property type="entry name" value="DHP_synth-like"/>
</dbReference>
<dbReference type="EMBL" id="LAZR01000152">
    <property type="protein sequence ID" value="KKN86071.1"/>
    <property type="molecule type" value="Genomic_DNA"/>
</dbReference>
<dbReference type="PROSITE" id="PS00792">
    <property type="entry name" value="DHPS_1"/>
    <property type="match status" value="1"/>
</dbReference>
<dbReference type="Gene3D" id="3.20.20.20">
    <property type="entry name" value="Dihydropteroate synthase-like"/>
    <property type="match status" value="1"/>
</dbReference>
<dbReference type="EC" id="2.5.1.15" evidence="5"/>
<comment type="caution">
    <text evidence="11">The sequence shown here is derived from an EMBL/GenBank/DDBJ whole genome shotgun (WGS) entry which is preliminary data.</text>
</comment>
<keyword evidence="6" id="KW-0808">Transferase</keyword>
<evidence type="ECO:0000313" key="11">
    <source>
        <dbReference type="EMBL" id="KKN86071.1"/>
    </source>
</evidence>
<dbReference type="CDD" id="cd00739">
    <property type="entry name" value="DHPS"/>
    <property type="match status" value="1"/>
</dbReference>
<comment type="pathway">
    <text evidence="3">Cofactor biosynthesis; tetrahydrofolate biosynthesis; 7,8-dihydrofolate from 2-amino-4-hydroxy-6-hydroxymethyl-7,8-dihydropteridine diphosphate and 4-aminobenzoate: step 1/2.</text>
</comment>
<dbReference type="GO" id="GO:0005829">
    <property type="term" value="C:cytosol"/>
    <property type="evidence" value="ECO:0007669"/>
    <property type="project" value="TreeGrafter"/>
</dbReference>
<dbReference type="GO" id="GO:0004156">
    <property type="term" value="F:dihydropteroate synthase activity"/>
    <property type="evidence" value="ECO:0007669"/>
    <property type="project" value="UniProtKB-EC"/>
</dbReference>
<name>A0A0F9WJB9_9ZZZZ</name>
<dbReference type="NCBIfam" id="TIGR01496">
    <property type="entry name" value="DHPS"/>
    <property type="match status" value="1"/>
</dbReference>
<dbReference type="SUPFAM" id="SSF51717">
    <property type="entry name" value="Dihydropteroate synthetase-like"/>
    <property type="match status" value="1"/>
</dbReference>
<evidence type="ECO:0000256" key="5">
    <source>
        <dbReference type="ARBA" id="ARBA00012458"/>
    </source>
</evidence>
<reference evidence="11" key="1">
    <citation type="journal article" date="2015" name="Nature">
        <title>Complex archaea that bridge the gap between prokaryotes and eukaryotes.</title>
        <authorList>
            <person name="Spang A."/>
            <person name="Saw J.H."/>
            <person name="Jorgensen S.L."/>
            <person name="Zaremba-Niedzwiedzka K."/>
            <person name="Martijn J."/>
            <person name="Lind A.E."/>
            <person name="van Eijk R."/>
            <person name="Schleper C."/>
            <person name="Guy L."/>
            <person name="Ettema T.J."/>
        </authorList>
    </citation>
    <scope>NUCLEOTIDE SEQUENCE</scope>
</reference>
<comment type="cofactor">
    <cofactor evidence="2">
        <name>Mg(2+)</name>
        <dbReference type="ChEBI" id="CHEBI:18420"/>
    </cofactor>
</comment>
<sequence length="274" mass="29292">MPCGDRELDLTRAHVMGILNVTPDSFSDGGLYSRLDSALIRVEKMLEAGATLIDVGGESTRPGAAVVSVQQELERVVPVVEAIKSRFDTVVSVDTSTPEVITASAAVGAGMINDIRALRRPGALLAAAKTDLPVCLMHMQGEPQTMQKAPAYASIVHEVNAFLDERVRSCEAAGIPRNRLILDPGFGFGKTLEHNLHLFAHFDELQPRGLPILIGVSRKSMIGLALGRPVEKRLHGGVALAAIAVMKGARILRVHDVEETVDAVRMVEAVLAAT</sequence>
<protein>
    <recommendedName>
        <fullName evidence="5">dihydropteroate synthase</fullName>
        <ecNumber evidence="5">2.5.1.15</ecNumber>
    </recommendedName>
</protein>
<evidence type="ECO:0000256" key="4">
    <source>
        <dbReference type="ARBA" id="ARBA00011738"/>
    </source>
</evidence>
<keyword evidence="7" id="KW-0479">Metal-binding</keyword>
<dbReference type="PROSITE" id="PS50972">
    <property type="entry name" value="PTERIN_BINDING"/>
    <property type="match status" value="1"/>
</dbReference>
<dbReference type="FunFam" id="3.20.20.20:FF:000004">
    <property type="entry name" value="Dihydropteroate synthase"/>
    <property type="match status" value="1"/>
</dbReference>